<keyword evidence="9" id="KW-0732">Signal</keyword>
<feature type="region of interest" description="Disordered" evidence="8">
    <location>
        <begin position="681"/>
        <end position="811"/>
    </location>
</feature>
<protein>
    <recommendedName>
        <fullName evidence="2">histidine kinase</fullName>
        <ecNumber evidence="2">2.7.13.3</ecNumber>
    </recommendedName>
</protein>
<evidence type="ECO:0000256" key="8">
    <source>
        <dbReference type="SAM" id="MobiDB-lite"/>
    </source>
</evidence>
<dbReference type="PROSITE" id="PS50906">
    <property type="entry name" value="NIT"/>
    <property type="match status" value="1"/>
</dbReference>
<dbReference type="InterPro" id="IPR013587">
    <property type="entry name" value="Nitrate/nitrite_sensing"/>
</dbReference>
<evidence type="ECO:0000259" key="11">
    <source>
        <dbReference type="PROSITE" id="PS50906"/>
    </source>
</evidence>
<feature type="domain" description="Histidine kinase" evidence="10">
    <location>
        <begin position="517"/>
        <end position="622"/>
    </location>
</feature>
<gene>
    <name evidence="12" type="ORF">ACFY05_13060</name>
</gene>
<feature type="signal peptide" evidence="9">
    <location>
        <begin position="1"/>
        <end position="26"/>
    </location>
</feature>
<dbReference type="EMBL" id="JBIAXI010000007">
    <property type="protein sequence ID" value="MFF4773780.1"/>
    <property type="molecule type" value="Genomic_DNA"/>
</dbReference>
<evidence type="ECO:0000256" key="1">
    <source>
        <dbReference type="ARBA" id="ARBA00000085"/>
    </source>
</evidence>
<keyword evidence="7" id="KW-1133">Transmembrane helix</keyword>
<keyword evidence="4" id="KW-0808">Transferase</keyword>
<dbReference type="Pfam" id="PF02518">
    <property type="entry name" value="HATPase_c"/>
    <property type="match status" value="1"/>
</dbReference>
<dbReference type="Proteomes" id="UP001602119">
    <property type="component" value="Unassembled WGS sequence"/>
</dbReference>
<feature type="domain" description="NIT" evidence="11">
    <location>
        <begin position="49"/>
        <end position="300"/>
    </location>
</feature>
<dbReference type="RefSeq" id="WP_387342186.1">
    <property type="nucleotide sequence ID" value="NZ_JBIAXI010000007.1"/>
</dbReference>
<evidence type="ECO:0000256" key="3">
    <source>
        <dbReference type="ARBA" id="ARBA00022553"/>
    </source>
</evidence>
<evidence type="ECO:0000256" key="2">
    <source>
        <dbReference type="ARBA" id="ARBA00012438"/>
    </source>
</evidence>
<dbReference type="Gene3D" id="3.30.565.10">
    <property type="entry name" value="Histidine kinase-like ATPase, C-terminal domain"/>
    <property type="match status" value="1"/>
</dbReference>
<dbReference type="SMART" id="SM00387">
    <property type="entry name" value="HATPase_c"/>
    <property type="match status" value="1"/>
</dbReference>
<dbReference type="InterPro" id="IPR036890">
    <property type="entry name" value="HATPase_C_sf"/>
</dbReference>
<comment type="catalytic activity">
    <reaction evidence="1">
        <text>ATP + protein L-histidine = ADP + protein N-phospho-L-histidine.</text>
        <dbReference type="EC" id="2.7.13.3"/>
    </reaction>
</comment>
<proteinExistence type="predicted"/>
<dbReference type="InterPro" id="IPR010910">
    <property type="entry name" value="Nitrate/nitrite_sensing_bac"/>
</dbReference>
<dbReference type="Gene3D" id="6.10.340.10">
    <property type="match status" value="1"/>
</dbReference>
<accession>A0ABW6V380</accession>
<evidence type="ECO:0000256" key="7">
    <source>
        <dbReference type="ARBA" id="ARBA00022989"/>
    </source>
</evidence>
<keyword evidence="7" id="KW-0472">Membrane</keyword>
<feature type="region of interest" description="Disordered" evidence="8">
    <location>
        <begin position="625"/>
        <end position="659"/>
    </location>
</feature>
<reference evidence="12 13" key="1">
    <citation type="submission" date="2024-10" db="EMBL/GenBank/DDBJ databases">
        <title>The Natural Products Discovery Center: Release of the First 8490 Sequenced Strains for Exploring Actinobacteria Biosynthetic Diversity.</title>
        <authorList>
            <person name="Kalkreuter E."/>
            <person name="Kautsar S.A."/>
            <person name="Yang D."/>
            <person name="Bader C.D."/>
            <person name="Teijaro C.N."/>
            <person name="Fluegel L."/>
            <person name="Davis C.M."/>
            <person name="Simpson J.R."/>
            <person name="Lauterbach L."/>
            <person name="Steele A.D."/>
            <person name="Gui C."/>
            <person name="Meng S."/>
            <person name="Li G."/>
            <person name="Viehrig K."/>
            <person name="Ye F."/>
            <person name="Su P."/>
            <person name="Kiefer A.F."/>
            <person name="Nichols A."/>
            <person name="Cepeda A.J."/>
            <person name="Yan W."/>
            <person name="Fan B."/>
            <person name="Jiang Y."/>
            <person name="Adhikari A."/>
            <person name="Zheng C.-J."/>
            <person name="Schuster L."/>
            <person name="Cowan T.M."/>
            <person name="Smanski M.J."/>
            <person name="Chevrette M.G."/>
            <person name="De Carvalho L.P.S."/>
            <person name="Shen B."/>
        </authorList>
    </citation>
    <scope>NUCLEOTIDE SEQUENCE [LARGE SCALE GENOMIC DNA]</scope>
    <source>
        <strain evidence="12 13">NPDC001281</strain>
    </source>
</reference>
<keyword evidence="3" id="KW-0597">Phosphoprotein</keyword>
<evidence type="ECO:0000256" key="6">
    <source>
        <dbReference type="ARBA" id="ARBA00022777"/>
    </source>
</evidence>
<dbReference type="SUPFAM" id="SSF55874">
    <property type="entry name" value="ATPase domain of HSP90 chaperone/DNA topoisomerase II/histidine kinase"/>
    <property type="match status" value="1"/>
</dbReference>
<keyword evidence="5" id="KW-0812">Transmembrane</keyword>
<keyword evidence="6" id="KW-0418">Kinase</keyword>
<feature type="compositionally biased region" description="Pro residues" evidence="8">
    <location>
        <begin position="712"/>
        <end position="724"/>
    </location>
</feature>
<dbReference type="InterPro" id="IPR005467">
    <property type="entry name" value="His_kinase_dom"/>
</dbReference>
<dbReference type="InterPro" id="IPR003594">
    <property type="entry name" value="HATPase_dom"/>
</dbReference>
<evidence type="ECO:0000256" key="4">
    <source>
        <dbReference type="ARBA" id="ARBA00022679"/>
    </source>
</evidence>
<feature type="chain" id="PRO_5047267119" description="histidine kinase" evidence="9">
    <location>
        <begin position="27"/>
        <end position="811"/>
    </location>
</feature>
<organism evidence="12 13">
    <name type="scientific">Microtetraspora fusca</name>
    <dbReference type="NCBI Taxonomy" id="1997"/>
    <lineage>
        <taxon>Bacteria</taxon>
        <taxon>Bacillati</taxon>
        <taxon>Actinomycetota</taxon>
        <taxon>Actinomycetes</taxon>
        <taxon>Streptosporangiales</taxon>
        <taxon>Streptosporangiaceae</taxon>
        <taxon>Microtetraspora</taxon>
    </lineage>
</organism>
<feature type="compositionally biased region" description="Low complexity" evidence="8">
    <location>
        <begin position="681"/>
        <end position="711"/>
    </location>
</feature>
<evidence type="ECO:0000313" key="13">
    <source>
        <dbReference type="Proteomes" id="UP001602119"/>
    </source>
</evidence>
<dbReference type="EC" id="2.7.13.3" evidence="2"/>
<dbReference type="PANTHER" id="PTHR45436">
    <property type="entry name" value="SENSOR HISTIDINE KINASE YKOH"/>
    <property type="match status" value="1"/>
</dbReference>
<comment type="caution">
    <text evidence="12">The sequence shown here is derived from an EMBL/GenBank/DDBJ whole genome shotgun (WGS) entry which is preliminary data.</text>
</comment>
<evidence type="ECO:0000259" key="10">
    <source>
        <dbReference type="PROSITE" id="PS50109"/>
    </source>
</evidence>
<dbReference type="InterPro" id="IPR050428">
    <property type="entry name" value="TCS_sensor_his_kinase"/>
</dbReference>
<evidence type="ECO:0000256" key="5">
    <source>
        <dbReference type="ARBA" id="ARBA00022692"/>
    </source>
</evidence>
<name>A0ABW6V380_MICFU</name>
<keyword evidence="13" id="KW-1185">Reference proteome</keyword>
<sequence length="811" mass="87523">MRFRNSRVKTKVTALLVSLTALWAFAAWVTLREGVDLLGATTIDSTLVEPSEPLVFELQRERRISLGRLGNAGAYSRQELQEQRARTDKARAEYTSSAKSGNISFAASDALQENVRGTLRLLDGLAATRTAVDGGRIGRQQAEDAYNDITESFFRMYESVATFNDVDVARDGRTLNELFRGREALAQEDALLAGVFAAGRFTEADHQRFAVLVGAQRYILEHAAVSLPEAERAAYDRWSKSRAVTSLRNMEDQLLQARQVERPLTVTDAQWRSVVEPALDGLQKIVIDGGDSLVGRAVPLAVGVIVRLVLAGVLGLIAVVASIILAITTARALVQQLEKLRDAALELAHERLPSVVNRLGHGEKVDVAVEAPPLQFGGDVIGQVGQAFNAVQETAIRTAVEEAELRQSIRDILLSLARRTQSLVHRQLTLLDVMERRENDEAELRDLFRVDHLATRMRRNAENLIVLSGASPARAWRRAVPMVDVVRGALAEVEDYTRVTVLPMGDVELTGRAVGDVIHLLAELVENAVSFSPPYTMVQISGQVVANGYAIEIEDRGLGMTEEDLAATNERIADPPEFNLSSTARLGLYVVSKLAERHAIRVVLKSSPYGGTTAIALLPHELIGDGMNQQSPSESAADDRPTGENAFGAARDEQENPSFPVSRIALVGGREPSVQAVRTIPDPAASSAPGTAADAPDVTGPHTGPFTGPFTGPVPGPRPEPGPRPNDEQGTPPEPAFTPSGLPFRVPQASIAPALRDDAQAGAADEDDDDRSPEEIRKIMGSFQSGTRRGRSDASKLVGEDTGPFDGRPSA</sequence>
<evidence type="ECO:0000313" key="12">
    <source>
        <dbReference type="EMBL" id="MFF4773780.1"/>
    </source>
</evidence>
<dbReference type="PROSITE" id="PS50109">
    <property type="entry name" value="HIS_KIN"/>
    <property type="match status" value="1"/>
</dbReference>
<dbReference type="PANTHER" id="PTHR45436:SF5">
    <property type="entry name" value="SENSOR HISTIDINE KINASE TRCS"/>
    <property type="match status" value="1"/>
</dbReference>
<evidence type="ECO:0000256" key="9">
    <source>
        <dbReference type="SAM" id="SignalP"/>
    </source>
</evidence>
<dbReference type="Pfam" id="PF08376">
    <property type="entry name" value="NIT"/>
    <property type="match status" value="1"/>
</dbReference>